<evidence type="ECO:0000313" key="1">
    <source>
        <dbReference type="EMBL" id="QRO81292.1"/>
    </source>
</evidence>
<accession>A0A892IEZ7</accession>
<organism evidence="1 2">
    <name type="scientific">Burkholderia dolosa</name>
    <dbReference type="NCBI Taxonomy" id="152500"/>
    <lineage>
        <taxon>Bacteria</taxon>
        <taxon>Pseudomonadati</taxon>
        <taxon>Pseudomonadota</taxon>
        <taxon>Betaproteobacteria</taxon>
        <taxon>Burkholderiales</taxon>
        <taxon>Burkholderiaceae</taxon>
        <taxon>Burkholderia</taxon>
        <taxon>Burkholderia cepacia complex</taxon>
    </lineage>
</organism>
<sequence length="183" mass="19535">MHWIDPACLPETRGRVTQFLLNPHGEIDGLILNGDLQVHVPPHLGRELVRHVAPGDRIRVRGVKPRGAEMIAAVQLTGRDGVDIVDTGPQPHAPAHAHAHTKRTPMEASGEIAFALHGPKGDVNGALLTTGIALRMPPHAAAELDAYLRAGMHVQVWGDAVVTRHGTTIDVSEIAELVDAPAD</sequence>
<dbReference type="RefSeq" id="WP_035975788.1">
    <property type="nucleotide sequence ID" value="NZ_CP033839.1"/>
</dbReference>
<protein>
    <submittedName>
        <fullName evidence="1">Uncharacterized protein</fullName>
    </submittedName>
</protein>
<name>A0A892IEZ7_9BURK</name>
<proteinExistence type="predicted"/>
<reference evidence="1 2" key="1">
    <citation type="submission" date="2021-02" db="EMBL/GenBank/DDBJ databases">
        <title>FDA dAtabase for Regulatory Grade micrObial Sequences (FDA-ARGOS): Supporting development and validation of Infectious Disease Dx tests.</title>
        <authorList>
            <person name="Minogue T."/>
            <person name="Wolcott M."/>
            <person name="Wasieloski L."/>
            <person name="Aguilar W."/>
            <person name="Moore D."/>
            <person name="Jaissle J."/>
            <person name="Tallon L."/>
            <person name="Sadzewicz L."/>
            <person name="Zhao X."/>
            <person name="Boylan J."/>
            <person name="Ott S."/>
            <person name="Bowen H."/>
            <person name="Vavikolanu K."/>
            <person name="Mehta A."/>
            <person name="Aluvathingal J."/>
            <person name="Nadendla S."/>
            <person name="Yan Y."/>
            <person name="Sichtig H."/>
        </authorList>
    </citation>
    <scope>NUCLEOTIDE SEQUENCE [LARGE SCALE GENOMIC DNA]</scope>
    <source>
        <strain evidence="1 2">FDAARGOS_1272</strain>
    </source>
</reference>
<keyword evidence="2" id="KW-1185">Reference proteome</keyword>
<dbReference type="EMBL" id="CP069484">
    <property type="protein sequence ID" value="QRO81292.1"/>
    <property type="molecule type" value="Genomic_DNA"/>
</dbReference>
<dbReference type="Proteomes" id="UP000625568">
    <property type="component" value="Chromosome 3"/>
</dbReference>
<gene>
    <name evidence="1" type="ORF">I6K02_26380</name>
</gene>
<dbReference type="AlphaFoldDB" id="A0A892IEZ7"/>
<evidence type="ECO:0000313" key="2">
    <source>
        <dbReference type="Proteomes" id="UP000625568"/>
    </source>
</evidence>